<evidence type="ECO:0008006" key="4">
    <source>
        <dbReference type="Google" id="ProtNLM"/>
    </source>
</evidence>
<protein>
    <recommendedName>
        <fullName evidence="4">Saposin B-type domain-containing protein</fullName>
    </recommendedName>
</protein>
<keyword evidence="1" id="KW-1133">Transmembrane helix</keyword>
<reference evidence="2 3" key="1">
    <citation type="journal article" date="2021" name="Elife">
        <title>Chloroplast acquisition without the gene transfer in kleptoplastic sea slugs, Plakobranchus ocellatus.</title>
        <authorList>
            <person name="Maeda T."/>
            <person name="Takahashi S."/>
            <person name="Yoshida T."/>
            <person name="Shimamura S."/>
            <person name="Takaki Y."/>
            <person name="Nagai Y."/>
            <person name="Toyoda A."/>
            <person name="Suzuki Y."/>
            <person name="Arimoto A."/>
            <person name="Ishii H."/>
            <person name="Satoh N."/>
            <person name="Nishiyama T."/>
            <person name="Hasebe M."/>
            <person name="Maruyama T."/>
            <person name="Minagawa J."/>
            <person name="Obokata J."/>
            <person name="Shigenobu S."/>
        </authorList>
    </citation>
    <scope>NUCLEOTIDE SEQUENCE [LARGE SCALE GENOMIC DNA]</scope>
</reference>
<name>A0AAV4EVZ3_9GAST</name>
<organism evidence="2 3">
    <name type="scientific">Elysia marginata</name>
    <dbReference type="NCBI Taxonomy" id="1093978"/>
    <lineage>
        <taxon>Eukaryota</taxon>
        <taxon>Metazoa</taxon>
        <taxon>Spiralia</taxon>
        <taxon>Lophotrochozoa</taxon>
        <taxon>Mollusca</taxon>
        <taxon>Gastropoda</taxon>
        <taxon>Heterobranchia</taxon>
        <taxon>Euthyneura</taxon>
        <taxon>Panpulmonata</taxon>
        <taxon>Sacoglossa</taxon>
        <taxon>Placobranchoidea</taxon>
        <taxon>Plakobranchidae</taxon>
        <taxon>Elysia</taxon>
    </lineage>
</organism>
<sequence>MVKCKWNNELDKAAEDIDKLPDHARMFKAVKSLNRKKSENPKMFDADGKFITNIDEIQTVIGFIAVVCLSLLVAVVNCQTEGGTDNSMAATCEQVCDQVCGVCGQILTWTSGYVAAIEPYVETSIEYCLEGCAMGCSFIG</sequence>
<comment type="caution">
    <text evidence="2">The sequence shown here is derived from an EMBL/GenBank/DDBJ whole genome shotgun (WGS) entry which is preliminary data.</text>
</comment>
<keyword evidence="1" id="KW-0472">Membrane</keyword>
<accession>A0AAV4EVZ3</accession>
<proteinExistence type="predicted"/>
<evidence type="ECO:0000313" key="2">
    <source>
        <dbReference type="EMBL" id="GFR65203.1"/>
    </source>
</evidence>
<dbReference type="EMBL" id="BMAT01007483">
    <property type="protein sequence ID" value="GFR65203.1"/>
    <property type="molecule type" value="Genomic_DNA"/>
</dbReference>
<feature type="transmembrane region" description="Helical" evidence="1">
    <location>
        <begin position="57"/>
        <end position="78"/>
    </location>
</feature>
<dbReference type="AlphaFoldDB" id="A0AAV4EVZ3"/>
<keyword evidence="1" id="KW-0812">Transmembrane</keyword>
<evidence type="ECO:0000313" key="3">
    <source>
        <dbReference type="Proteomes" id="UP000762676"/>
    </source>
</evidence>
<keyword evidence="3" id="KW-1185">Reference proteome</keyword>
<evidence type="ECO:0000256" key="1">
    <source>
        <dbReference type="SAM" id="Phobius"/>
    </source>
</evidence>
<gene>
    <name evidence="2" type="ORF">ElyMa_003650400</name>
</gene>
<dbReference type="Proteomes" id="UP000762676">
    <property type="component" value="Unassembled WGS sequence"/>
</dbReference>